<dbReference type="GO" id="GO:0005634">
    <property type="term" value="C:nucleus"/>
    <property type="evidence" value="ECO:0007669"/>
    <property type="project" value="UniProtKB-SubCell"/>
</dbReference>
<accession>A0AA89B1E9</accession>
<dbReference type="PROSITE" id="PS50863">
    <property type="entry name" value="B3"/>
    <property type="match status" value="1"/>
</dbReference>
<dbReference type="SMART" id="SM01019">
    <property type="entry name" value="B3"/>
    <property type="match status" value="1"/>
</dbReference>
<dbReference type="Proteomes" id="UP001188597">
    <property type="component" value="Unassembled WGS sequence"/>
</dbReference>
<dbReference type="PANTHER" id="PTHR31920">
    <property type="entry name" value="B3 DOMAIN-CONTAINING"/>
    <property type="match status" value="1"/>
</dbReference>
<dbReference type="SUPFAM" id="SSF101936">
    <property type="entry name" value="DNA-binding pseudobarrel domain"/>
    <property type="match status" value="1"/>
</dbReference>
<dbReference type="InterPro" id="IPR003340">
    <property type="entry name" value="B3_DNA-bd"/>
</dbReference>
<dbReference type="InterPro" id="IPR050655">
    <property type="entry name" value="Plant_B3_domain"/>
</dbReference>
<evidence type="ECO:0000313" key="7">
    <source>
        <dbReference type="EMBL" id="KAK3021422.1"/>
    </source>
</evidence>
<feature type="domain" description="TF-B3" evidence="6">
    <location>
        <begin position="45"/>
        <end position="98"/>
    </location>
</feature>
<protein>
    <recommendedName>
        <fullName evidence="6">TF-B3 domain-containing protein</fullName>
    </recommendedName>
</protein>
<keyword evidence="3" id="KW-0238">DNA-binding</keyword>
<dbReference type="AlphaFoldDB" id="A0AA89B1E9"/>
<organism evidence="7 8">
    <name type="scientific">Escallonia herrerae</name>
    <dbReference type="NCBI Taxonomy" id="1293975"/>
    <lineage>
        <taxon>Eukaryota</taxon>
        <taxon>Viridiplantae</taxon>
        <taxon>Streptophyta</taxon>
        <taxon>Embryophyta</taxon>
        <taxon>Tracheophyta</taxon>
        <taxon>Spermatophyta</taxon>
        <taxon>Magnoliopsida</taxon>
        <taxon>eudicotyledons</taxon>
        <taxon>Gunneridae</taxon>
        <taxon>Pentapetalae</taxon>
        <taxon>asterids</taxon>
        <taxon>campanulids</taxon>
        <taxon>Escalloniales</taxon>
        <taxon>Escalloniaceae</taxon>
        <taxon>Escallonia</taxon>
    </lineage>
</organism>
<comment type="subcellular location">
    <subcellularLocation>
        <location evidence="1">Nucleus</location>
    </subcellularLocation>
</comment>
<evidence type="ECO:0000259" key="6">
    <source>
        <dbReference type="PROSITE" id="PS50863"/>
    </source>
</evidence>
<evidence type="ECO:0000256" key="5">
    <source>
        <dbReference type="ARBA" id="ARBA00023242"/>
    </source>
</evidence>
<evidence type="ECO:0000313" key="8">
    <source>
        <dbReference type="Proteomes" id="UP001188597"/>
    </source>
</evidence>
<keyword evidence="8" id="KW-1185">Reference proteome</keyword>
<reference evidence="7" key="1">
    <citation type="submission" date="2022-12" db="EMBL/GenBank/DDBJ databases">
        <title>Draft genome assemblies for two species of Escallonia (Escalloniales).</title>
        <authorList>
            <person name="Chanderbali A."/>
            <person name="Dervinis C."/>
            <person name="Anghel I."/>
            <person name="Soltis D."/>
            <person name="Soltis P."/>
            <person name="Zapata F."/>
        </authorList>
    </citation>
    <scope>NUCLEOTIDE SEQUENCE</scope>
    <source>
        <strain evidence="7">UCBG64.0493</strain>
        <tissue evidence="7">Leaf</tissue>
    </source>
</reference>
<dbReference type="CDD" id="cd10017">
    <property type="entry name" value="B3_DNA"/>
    <property type="match status" value="1"/>
</dbReference>
<evidence type="ECO:0000256" key="4">
    <source>
        <dbReference type="ARBA" id="ARBA00023163"/>
    </source>
</evidence>
<name>A0AA89B1E9_9ASTE</name>
<comment type="caution">
    <text evidence="7">The sequence shown here is derived from an EMBL/GenBank/DDBJ whole genome shotgun (WGS) entry which is preliminary data.</text>
</comment>
<dbReference type="GO" id="GO:0003677">
    <property type="term" value="F:DNA binding"/>
    <property type="evidence" value="ECO:0007669"/>
    <property type="project" value="UniProtKB-KW"/>
</dbReference>
<keyword evidence="2" id="KW-0805">Transcription regulation</keyword>
<keyword evidence="5" id="KW-0539">Nucleus</keyword>
<evidence type="ECO:0000256" key="3">
    <source>
        <dbReference type="ARBA" id="ARBA00023125"/>
    </source>
</evidence>
<gene>
    <name evidence="7" type="ORF">RJ639_046830</name>
</gene>
<evidence type="ECO:0000256" key="1">
    <source>
        <dbReference type="ARBA" id="ARBA00004123"/>
    </source>
</evidence>
<dbReference type="PANTHER" id="PTHR31920:SF149">
    <property type="entry name" value="B3 DOMAIN-CONTAINING PROTEIN OS01G0723500-LIKE ISOFORM X1"/>
    <property type="match status" value="1"/>
</dbReference>
<proteinExistence type="predicted"/>
<dbReference type="InterPro" id="IPR015300">
    <property type="entry name" value="DNA-bd_pseudobarrel_sf"/>
</dbReference>
<evidence type="ECO:0000256" key="2">
    <source>
        <dbReference type="ARBA" id="ARBA00023015"/>
    </source>
</evidence>
<dbReference type="Pfam" id="PF02362">
    <property type="entry name" value="B3"/>
    <property type="match status" value="1"/>
</dbReference>
<dbReference type="EMBL" id="JAVXUP010000761">
    <property type="protein sequence ID" value="KAK3021422.1"/>
    <property type="molecule type" value="Genomic_DNA"/>
</dbReference>
<dbReference type="Gene3D" id="2.40.330.10">
    <property type="entry name" value="DNA-binding pseudobarrel domain"/>
    <property type="match status" value="1"/>
</dbReference>
<keyword evidence="4" id="KW-0804">Transcription</keyword>
<sequence length="110" mass="12777">MASGSETTYAYDYIGNLHLDIPEAFTNQFTTIHDSARLYSRKGAWQVEIKLKPGRSQKKEFAEGWNVFVRQHGLELGDFVVFEHLGWWDFQVVIFERSACEKLSYPICEP</sequence>